<evidence type="ECO:0000313" key="1">
    <source>
        <dbReference type="EMBL" id="KAK6734991.1"/>
    </source>
</evidence>
<reference evidence="1 2" key="1">
    <citation type="submission" date="2023-08" db="EMBL/GenBank/DDBJ databases">
        <title>A Necator americanus chromosomal reference genome.</title>
        <authorList>
            <person name="Ilik V."/>
            <person name="Petrzelkova K.J."/>
            <person name="Pardy F."/>
            <person name="Fuh T."/>
            <person name="Niatou-Singa F.S."/>
            <person name="Gouil Q."/>
            <person name="Baker L."/>
            <person name="Ritchie M.E."/>
            <person name="Jex A.R."/>
            <person name="Gazzola D."/>
            <person name="Li H."/>
            <person name="Toshio Fujiwara R."/>
            <person name="Zhan B."/>
            <person name="Aroian R.V."/>
            <person name="Pafco B."/>
            <person name="Schwarz E.M."/>
        </authorList>
    </citation>
    <scope>NUCLEOTIDE SEQUENCE [LARGE SCALE GENOMIC DNA]</scope>
    <source>
        <strain evidence="1 2">Aroian</strain>
        <tissue evidence="1">Whole animal</tissue>
    </source>
</reference>
<dbReference type="Proteomes" id="UP001303046">
    <property type="component" value="Unassembled WGS sequence"/>
</dbReference>
<evidence type="ECO:0000313" key="2">
    <source>
        <dbReference type="Proteomes" id="UP001303046"/>
    </source>
</evidence>
<organism evidence="1 2">
    <name type="scientific">Necator americanus</name>
    <name type="common">Human hookworm</name>
    <dbReference type="NCBI Taxonomy" id="51031"/>
    <lineage>
        <taxon>Eukaryota</taxon>
        <taxon>Metazoa</taxon>
        <taxon>Ecdysozoa</taxon>
        <taxon>Nematoda</taxon>
        <taxon>Chromadorea</taxon>
        <taxon>Rhabditida</taxon>
        <taxon>Rhabditina</taxon>
        <taxon>Rhabditomorpha</taxon>
        <taxon>Strongyloidea</taxon>
        <taxon>Ancylostomatidae</taxon>
        <taxon>Bunostominae</taxon>
        <taxon>Necator</taxon>
    </lineage>
</organism>
<name>A0ABR1C904_NECAM</name>
<protein>
    <submittedName>
        <fullName evidence="1">Uncharacterized protein</fullName>
    </submittedName>
</protein>
<keyword evidence="2" id="KW-1185">Reference proteome</keyword>
<accession>A0ABR1C904</accession>
<sequence length="85" mass="9890">MLFIGQMHCLQPYTSITALLAEQNQSREALGSSLNGNYNKKPQRMPHVWRIGQQPVRINDNEDSVFYPHSWKQHLRLQLLSSLDN</sequence>
<dbReference type="EMBL" id="JAVFWL010000002">
    <property type="protein sequence ID" value="KAK6734991.1"/>
    <property type="molecule type" value="Genomic_DNA"/>
</dbReference>
<proteinExistence type="predicted"/>
<gene>
    <name evidence="1" type="primary">Necator_chrII.g6079</name>
    <name evidence="1" type="ORF">RB195_018286</name>
</gene>
<comment type="caution">
    <text evidence="1">The sequence shown here is derived from an EMBL/GenBank/DDBJ whole genome shotgun (WGS) entry which is preliminary data.</text>
</comment>